<dbReference type="OrthoDB" id="278212at2759"/>
<evidence type="ECO:0000313" key="1">
    <source>
        <dbReference type="EMBL" id="KZS96208.1"/>
    </source>
</evidence>
<evidence type="ECO:0000313" key="2">
    <source>
        <dbReference type="Proteomes" id="UP000076722"/>
    </source>
</evidence>
<dbReference type="GO" id="GO:0005759">
    <property type="term" value="C:mitochondrial matrix"/>
    <property type="evidence" value="ECO:0007669"/>
    <property type="project" value="InterPro"/>
</dbReference>
<reference evidence="1 2" key="1">
    <citation type="journal article" date="2016" name="Mol. Biol. Evol.">
        <title>Comparative Genomics of Early-Diverging Mushroom-Forming Fungi Provides Insights into the Origins of Lignocellulose Decay Capabilities.</title>
        <authorList>
            <person name="Nagy L.G."/>
            <person name="Riley R."/>
            <person name="Tritt A."/>
            <person name="Adam C."/>
            <person name="Daum C."/>
            <person name="Floudas D."/>
            <person name="Sun H."/>
            <person name="Yadav J.S."/>
            <person name="Pangilinan J."/>
            <person name="Larsson K.H."/>
            <person name="Matsuura K."/>
            <person name="Barry K."/>
            <person name="Labutti K."/>
            <person name="Kuo R."/>
            <person name="Ohm R.A."/>
            <person name="Bhattacharya S.S."/>
            <person name="Shirouzu T."/>
            <person name="Yoshinaga Y."/>
            <person name="Martin F.M."/>
            <person name="Grigoriev I.V."/>
            <person name="Hibbett D.S."/>
        </authorList>
    </citation>
    <scope>NUCLEOTIDE SEQUENCE [LARGE SCALE GENOMIC DNA]</scope>
    <source>
        <strain evidence="1 2">HHB9708</strain>
    </source>
</reference>
<accession>A0A164XR15</accession>
<dbReference type="Pfam" id="PF02330">
    <property type="entry name" value="MAM33"/>
    <property type="match status" value="1"/>
</dbReference>
<sequence length="270" mass="29810">MSCLRSLQSLRPLSRSILAVRPCAKTISRQAAQLSSAARPAAVRAFSVSTLRRDEGMTDVALASKLKEEIAYEKEASKDAPEVPEFLKSFQEAGVWEISDSPGHDEISLTRKYGKETIRVLFSIADIGAGPEEQEYEEMVDEQGNTMEDAGPLRYPVRASVSITKTGIAGGLTLETSIQDGSVVIDNVSWYRDGKLATDLTAEGDWQRRGLYIGPQYDQLDAGVQGAIEAYLQERGVTDELAAFIEEYGEWKEQKEYVDWLSNVKGFIEG</sequence>
<dbReference type="AlphaFoldDB" id="A0A164XR15"/>
<organism evidence="1 2">
    <name type="scientific">Sistotremastrum niveocremeum HHB9708</name>
    <dbReference type="NCBI Taxonomy" id="1314777"/>
    <lineage>
        <taxon>Eukaryota</taxon>
        <taxon>Fungi</taxon>
        <taxon>Dikarya</taxon>
        <taxon>Basidiomycota</taxon>
        <taxon>Agaricomycotina</taxon>
        <taxon>Agaricomycetes</taxon>
        <taxon>Sistotremastrales</taxon>
        <taxon>Sistotremastraceae</taxon>
        <taxon>Sertulicium</taxon>
        <taxon>Sertulicium niveocremeum</taxon>
    </lineage>
</organism>
<proteinExistence type="predicted"/>
<dbReference type="GO" id="GO:0042256">
    <property type="term" value="P:cytosolic ribosome assembly"/>
    <property type="evidence" value="ECO:0007669"/>
    <property type="project" value="TreeGrafter"/>
</dbReference>
<dbReference type="InterPro" id="IPR003428">
    <property type="entry name" value="MAM33"/>
</dbReference>
<dbReference type="STRING" id="1314777.A0A164XR15"/>
<dbReference type="PANTHER" id="PTHR10826">
    <property type="entry name" value="COMPLEMENT COMPONENT 1"/>
    <property type="match status" value="1"/>
</dbReference>
<keyword evidence="2" id="KW-1185">Reference proteome</keyword>
<dbReference type="Proteomes" id="UP000076722">
    <property type="component" value="Unassembled WGS sequence"/>
</dbReference>
<dbReference type="SUPFAM" id="SSF54529">
    <property type="entry name" value="Mitochondrial glycoprotein MAM33-like"/>
    <property type="match status" value="1"/>
</dbReference>
<dbReference type="Gene3D" id="3.10.280.10">
    <property type="entry name" value="Mitochondrial glycoprotein"/>
    <property type="match status" value="1"/>
</dbReference>
<dbReference type="InterPro" id="IPR036561">
    <property type="entry name" value="MAM33_sf"/>
</dbReference>
<name>A0A164XR15_9AGAM</name>
<protein>
    <submittedName>
        <fullName evidence="1">Mitochondrial glyco protein</fullName>
    </submittedName>
</protein>
<dbReference type="EMBL" id="KV419399">
    <property type="protein sequence ID" value="KZS96208.1"/>
    <property type="molecule type" value="Genomic_DNA"/>
</dbReference>
<dbReference type="PANTHER" id="PTHR10826:SF1">
    <property type="entry name" value="COMPLEMENT COMPONENT 1 Q SUBCOMPONENT-BINDING PROTEIN, MITOCHONDRIAL"/>
    <property type="match status" value="1"/>
</dbReference>
<gene>
    <name evidence="1" type="ORF">SISNIDRAFT_463731</name>
</gene>